<dbReference type="PANTHER" id="PTHR33744">
    <property type="entry name" value="CARBOHYDRATE DIACID REGULATOR"/>
    <property type="match status" value="1"/>
</dbReference>
<dbReference type="EMBL" id="CP031264">
    <property type="protein sequence ID" value="AXI80504.1"/>
    <property type="molecule type" value="Genomic_DNA"/>
</dbReference>
<evidence type="ECO:0000259" key="4">
    <source>
        <dbReference type="Pfam" id="PF17853"/>
    </source>
</evidence>
<dbReference type="Pfam" id="PF13556">
    <property type="entry name" value="HTH_30"/>
    <property type="match status" value="1"/>
</dbReference>
<organism evidence="5 6">
    <name type="scientific">Peterkaempfera bronchialis</name>
    <dbReference type="NCBI Taxonomy" id="2126346"/>
    <lineage>
        <taxon>Bacteria</taxon>
        <taxon>Bacillati</taxon>
        <taxon>Actinomycetota</taxon>
        <taxon>Actinomycetes</taxon>
        <taxon>Kitasatosporales</taxon>
        <taxon>Streptomycetaceae</taxon>
        <taxon>Peterkaempfera</taxon>
    </lineage>
</organism>
<dbReference type="InterPro" id="IPR051448">
    <property type="entry name" value="CdaR-like_regulators"/>
</dbReference>
<dbReference type="AlphaFoldDB" id="A0A345T3E9"/>
<feature type="domain" description="CdaR GGDEF-like" evidence="4">
    <location>
        <begin position="167"/>
        <end position="287"/>
    </location>
</feature>
<feature type="domain" description="PucR C-terminal helix-turn-helix" evidence="2">
    <location>
        <begin position="338"/>
        <end position="392"/>
    </location>
</feature>
<protein>
    <submittedName>
        <fullName evidence="5">PucR family transcriptional regulator</fullName>
    </submittedName>
</protein>
<sequence>MGHQARERVRQEILAEVGPAVDTLVEAVRRDVPAYRALDGSRLPEVRAIATWVLTRSLELWVGGGDFTPAELARFRAIGAARAADGRPLPAVLRAYRVAATALLDHLSAHTADLLEVQDVLALTRLWLSGLDALSESLYAGYSAAAERLSGDRNRALRDLLDDLLAGRHSSAGAVADRTARLGVRLPDPYCLLVAEPDPGRPAAPEATAAATAAALAAALADGLAEPESGTLLMTTRGPRAVLLLPARTADALPAALAAHHWRGCAITGEPAEQIPTAHRLAADALDTAPAHAYGTDALLRDADAYVLALLGARPTAAPDRVAQAVLGPLLRPDRRHLAEALDAYLDTGSATAAADVLHLHPQTLRYRLRRIRELTGRDPRRPWQRLTLDIARNLTARRPV</sequence>
<evidence type="ECO:0000313" key="5">
    <source>
        <dbReference type="EMBL" id="AXI80504.1"/>
    </source>
</evidence>
<dbReference type="Gene3D" id="1.10.10.2840">
    <property type="entry name" value="PucR C-terminal helix-turn-helix domain"/>
    <property type="match status" value="1"/>
</dbReference>
<dbReference type="KEGG" id="stri:C7M71_027030"/>
<dbReference type="InterPro" id="IPR025736">
    <property type="entry name" value="PucR_C-HTH_dom"/>
</dbReference>
<comment type="similarity">
    <text evidence="1">Belongs to the CdaR family.</text>
</comment>
<evidence type="ECO:0000259" key="2">
    <source>
        <dbReference type="Pfam" id="PF13556"/>
    </source>
</evidence>
<dbReference type="InterPro" id="IPR041522">
    <property type="entry name" value="CdaR_GGDEF"/>
</dbReference>
<evidence type="ECO:0000256" key="1">
    <source>
        <dbReference type="ARBA" id="ARBA00006754"/>
    </source>
</evidence>
<name>A0A345T3E9_9ACTN</name>
<dbReference type="PANTHER" id="PTHR33744:SF7">
    <property type="entry name" value="PUCR FAMILY TRANSCRIPTIONAL REGULATOR"/>
    <property type="match status" value="1"/>
</dbReference>
<evidence type="ECO:0000259" key="3">
    <source>
        <dbReference type="Pfam" id="PF14361"/>
    </source>
</evidence>
<dbReference type="Pfam" id="PF14361">
    <property type="entry name" value="RsbRD_N"/>
    <property type="match status" value="1"/>
</dbReference>
<keyword evidence="6" id="KW-1185">Reference proteome</keyword>
<dbReference type="OrthoDB" id="4441434at2"/>
<gene>
    <name evidence="5" type="ORF">C7M71_027030</name>
</gene>
<accession>A0A345T3E9</accession>
<dbReference type="Proteomes" id="UP000249340">
    <property type="component" value="Chromosome"/>
</dbReference>
<dbReference type="InterPro" id="IPR042070">
    <property type="entry name" value="PucR_C-HTH_sf"/>
</dbReference>
<dbReference type="RefSeq" id="WP_111492479.1">
    <property type="nucleotide sequence ID" value="NZ_CP031264.1"/>
</dbReference>
<dbReference type="Pfam" id="PF17853">
    <property type="entry name" value="GGDEF_2"/>
    <property type="match status" value="1"/>
</dbReference>
<dbReference type="InterPro" id="IPR025751">
    <property type="entry name" value="RsbRD_N_dom"/>
</dbReference>
<feature type="domain" description="RsbT co-antagonist protein RsbRD N-terminal" evidence="3">
    <location>
        <begin position="21"/>
        <end position="156"/>
    </location>
</feature>
<proteinExistence type="inferred from homology"/>
<evidence type="ECO:0000313" key="6">
    <source>
        <dbReference type="Proteomes" id="UP000249340"/>
    </source>
</evidence>
<reference evidence="6" key="1">
    <citation type="submission" date="2018-07" db="EMBL/GenBank/DDBJ databases">
        <title>Streptacidiphilus bronchialis DSM 106435 chromosome.</title>
        <authorList>
            <person name="Batra D."/>
            <person name="Gulvik C.A."/>
        </authorList>
    </citation>
    <scope>NUCLEOTIDE SEQUENCE [LARGE SCALE GENOMIC DNA]</scope>
    <source>
        <strain evidence="6">DSM 106435</strain>
    </source>
</reference>